<feature type="region of interest" description="Disordered" evidence="1">
    <location>
        <begin position="137"/>
        <end position="160"/>
    </location>
</feature>
<dbReference type="CDD" id="cd18809">
    <property type="entry name" value="SF1_C_RecD"/>
    <property type="match status" value="1"/>
</dbReference>
<reference evidence="3" key="1">
    <citation type="journal article" date="2023" name="Mol. Phylogenet. Evol.">
        <title>Genome-scale phylogeny and comparative genomics of the fungal order Sordariales.</title>
        <authorList>
            <person name="Hensen N."/>
            <person name="Bonometti L."/>
            <person name="Westerberg I."/>
            <person name="Brannstrom I.O."/>
            <person name="Guillou S."/>
            <person name="Cros-Aarteil S."/>
            <person name="Calhoun S."/>
            <person name="Haridas S."/>
            <person name="Kuo A."/>
            <person name="Mondo S."/>
            <person name="Pangilinan J."/>
            <person name="Riley R."/>
            <person name="LaButti K."/>
            <person name="Andreopoulos B."/>
            <person name="Lipzen A."/>
            <person name="Chen C."/>
            <person name="Yan M."/>
            <person name="Daum C."/>
            <person name="Ng V."/>
            <person name="Clum A."/>
            <person name="Steindorff A."/>
            <person name="Ohm R.A."/>
            <person name="Martin F."/>
            <person name="Silar P."/>
            <person name="Natvig D.O."/>
            <person name="Lalanne C."/>
            <person name="Gautier V."/>
            <person name="Ament-Velasquez S.L."/>
            <person name="Kruys A."/>
            <person name="Hutchinson M.I."/>
            <person name="Powell A.J."/>
            <person name="Barry K."/>
            <person name="Miller A.N."/>
            <person name="Grigoriev I.V."/>
            <person name="Debuchy R."/>
            <person name="Gladieux P."/>
            <person name="Hiltunen Thoren M."/>
            <person name="Johannesson H."/>
        </authorList>
    </citation>
    <scope>NUCLEOTIDE SEQUENCE</scope>
    <source>
        <strain evidence="3">PSN324</strain>
    </source>
</reference>
<reference evidence="3" key="2">
    <citation type="submission" date="2023-06" db="EMBL/GenBank/DDBJ databases">
        <authorList>
            <consortium name="Lawrence Berkeley National Laboratory"/>
            <person name="Mondo S.J."/>
            <person name="Hensen N."/>
            <person name="Bonometti L."/>
            <person name="Westerberg I."/>
            <person name="Brannstrom I.O."/>
            <person name="Guillou S."/>
            <person name="Cros-Aarteil S."/>
            <person name="Calhoun S."/>
            <person name="Haridas S."/>
            <person name="Kuo A."/>
            <person name="Pangilinan J."/>
            <person name="Riley R."/>
            <person name="Labutti K."/>
            <person name="Andreopoulos B."/>
            <person name="Lipzen A."/>
            <person name="Chen C."/>
            <person name="Yanf M."/>
            <person name="Daum C."/>
            <person name="Ng V."/>
            <person name="Clum A."/>
            <person name="Steindorff A."/>
            <person name="Ohm R."/>
            <person name="Martin F."/>
            <person name="Silar P."/>
            <person name="Natvig D."/>
            <person name="Lalanne C."/>
            <person name="Gautier V."/>
            <person name="Ament-Velasquez S.L."/>
            <person name="Kruys A."/>
            <person name="Hutchinson M.I."/>
            <person name="Powell A.J."/>
            <person name="Barry K."/>
            <person name="Miller A.N."/>
            <person name="Grigoriev I.V."/>
            <person name="Debuchy R."/>
            <person name="Gladieux P."/>
            <person name="Thoren M.H."/>
            <person name="Johannesson H."/>
        </authorList>
    </citation>
    <scope>NUCLEOTIDE SEQUENCE</scope>
    <source>
        <strain evidence="3">PSN324</strain>
    </source>
</reference>
<name>A0AAV9HF56_9PEZI</name>
<evidence type="ECO:0000259" key="2">
    <source>
        <dbReference type="Pfam" id="PF13538"/>
    </source>
</evidence>
<dbReference type="AlphaFoldDB" id="A0AAV9HF56"/>
<proteinExistence type="predicted"/>
<evidence type="ECO:0000313" key="3">
    <source>
        <dbReference type="EMBL" id="KAK4459303.1"/>
    </source>
</evidence>
<organism evidence="3 4">
    <name type="scientific">Cladorrhinum samala</name>
    <dbReference type="NCBI Taxonomy" id="585594"/>
    <lineage>
        <taxon>Eukaryota</taxon>
        <taxon>Fungi</taxon>
        <taxon>Dikarya</taxon>
        <taxon>Ascomycota</taxon>
        <taxon>Pezizomycotina</taxon>
        <taxon>Sordariomycetes</taxon>
        <taxon>Sordariomycetidae</taxon>
        <taxon>Sordariales</taxon>
        <taxon>Podosporaceae</taxon>
        <taxon>Cladorrhinum</taxon>
    </lineage>
</organism>
<dbReference type="Proteomes" id="UP001321749">
    <property type="component" value="Unassembled WGS sequence"/>
</dbReference>
<evidence type="ECO:0000256" key="1">
    <source>
        <dbReference type="SAM" id="MobiDB-lite"/>
    </source>
</evidence>
<dbReference type="InterPro" id="IPR027785">
    <property type="entry name" value="UvrD-like_helicase_C"/>
</dbReference>
<feature type="compositionally biased region" description="Basic and acidic residues" evidence="1">
    <location>
        <begin position="147"/>
        <end position="160"/>
    </location>
</feature>
<dbReference type="Pfam" id="PF13538">
    <property type="entry name" value="UvrD_C_2"/>
    <property type="match status" value="1"/>
</dbReference>
<comment type="caution">
    <text evidence="3">The sequence shown here is derived from an EMBL/GenBank/DDBJ whole genome shotgun (WGS) entry which is preliminary data.</text>
</comment>
<protein>
    <recommendedName>
        <fullName evidence="2">UvrD-like helicase C-terminal domain-containing protein</fullName>
    </recommendedName>
</protein>
<dbReference type="Gene3D" id="3.40.50.300">
    <property type="entry name" value="P-loop containing nucleotide triphosphate hydrolases"/>
    <property type="match status" value="1"/>
</dbReference>
<feature type="domain" description="UvrD-like helicase C-terminal" evidence="2">
    <location>
        <begin position="60"/>
        <end position="98"/>
    </location>
</feature>
<dbReference type="InterPro" id="IPR027417">
    <property type="entry name" value="P-loop_NTPase"/>
</dbReference>
<gene>
    <name evidence="3" type="ORF">QBC42DRAFT_254501</name>
</gene>
<evidence type="ECO:0000313" key="4">
    <source>
        <dbReference type="Proteomes" id="UP001321749"/>
    </source>
</evidence>
<sequence>MSGKLKGDCIEFRKWFMRESVLAHETELSRDGLGWPIVSQVGFERPYSLVSRTQVPLTAGYALSIHKSQGMTLEKVIVDVSKAFQAKQIYVAISRAKTLQGLKVVGLTRGGAIYDDGESAEKVRDFLRKTFGEEAVEYRPDASQAPNKDESIRVDAKEGA</sequence>
<accession>A0AAV9HF56</accession>
<dbReference type="InterPro" id="IPR051055">
    <property type="entry name" value="PIF1_helicase"/>
</dbReference>
<dbReference type="PANTHER" id="PTHR47642">
    <property type="entry name" value="ATP-DEPENDENT DNA HELICASE"/>
    <property type="match status" value="1"/>
</dbReference>
<dbReference type="EMBL" id="MU865040">
    <property type="protein sequence ID" value="KAK4459303.1"/>
    <property type="molecule type" value="Genomic_DNA"/>
</dbReference>
<dbReference type="PANTHER" id="PTHR47642:SF5">
    <property type="entry name" value="ATP-DEPENDENT DNA HELICASE"/>
    <property type="match status" value="1"/>
</dbReference>
<keyword evidence="4" id="KW-1185">Reference proteome</keyword>
<dbReference type="SUPFAM" id="SSF52540">
    <property type="entry name" value="P-loop containing nucleoside triphosphate hydrolases"/>
    <property type="match status" value="1"/>
</dbReference>